<evidence type="ECO:0000313" key="3">
    <source>
        <dbReference type="EnsemblMetazoa" id="Aqu2.1.30659_001"/>
    </source>
</evidence>
<dbReference type="OrthoDB" id="10064229at2759"/>
<dbReference type="GO" id="GO:0006310">
    <property type="term" value="P:DNA recombination"/>
    <property type="evidence" value="ECO:0007669"/>
    <property type="project" value="UniProtKB-KW"/>
</dbReference>
<dbReference type="PANTHER" id="PTHR35617:SF3">
    <property type="entry name" value="CORE-BINDING (CB) DOMAIN-CONTAINING PROTEIN"/>
    <property type="match status" value="1"/>
</dbReference>
<name>A0A1X7UT20_AMPQE</name>
<dbReference type="InterPro" id="IPR002104">
    <property type="entry name" value="Integrase_catalytic"/>
</dbReference>
<organism evidence="3">
    <name type="scientific">Amphimedon queenslandica</name>
    <name type="common">Sponge</name>
    <dbReference type="NCBI Taxonomy" id="400682"/>
    <lineage>
        <taxon>Eukaryota</taxon>
        <taxon>Metazoa</taxon>
        <taxon>Porifera</taxon>
        <taxon>Demospongiae</taxon>
        <taxon>Heteroscleromorpha</taxon>
        <taxon>Haplosclerida</taxon>
        <taxon>Niphatidae</taxon>
        <taxon>Amphimedon</taxon>
    </lineage>
</organism>
<dbReference type="AlphaFoldDB" id="A0A1X7UT20"/>
<dbReference type="InterPro" id="IPR013762">
    <property type="entry name" value="Integrase-like_cat_sf"/>
</dbReference>
<evidence type="ECO:0000256" key="1">
    <source>
        <dbReference type="ARBA" id="ARBA00023172"/>
    </source>
</evidence>
<dbReference type="InParanoid" id="A0A1X7UT20"/>
<dbReference type="SUPFAM" id="SSF56349">
    <property type="entry name" value="DNA breaking-rejoining enzymes"/>
    <property type="match status" value="1"/>
</dbReference>
<sequence>MNASLVRLTPEGATVVPLTPSKQCQVGRPIREYFFPIFPESTGICPAAVLQVYLQKTKQVRGEKDNHLFLTSTKPHRPASSATIARWIKTALTKAGIDTTIFRAHMARGASTSAVAEAGVSIPKILDADDWSNKSTFEWYYYRP</sequence>
<keyword evidence="1" id="KW-0233">DNA recombination</keyword>
<reference evidence="3" key="1">
    <citation type="submission" date="2017-05" db="UniProtKB">
        <authorList>
            <consortium name="EnsemblMetazoa"/>
        </authorList>
    </citation>
    <scope>IDENTIFICATION</scope>
</reference>
<dbReference type="PANTHER" id="PTHR35617">
    <property type="entry name" value="PHAGE_INTEGRASE DOMAIN-CONTAINING PROTEIN"/>
    <property type="match status" value="1"/>
</dbReference>
<dbReference type="InterPro" id="IPR011010">
    <property type="entry name" value="DNA_brk_join_enz"/>
</dbReference>
<dbReference type="GO" id="GO:0003677">
    <property type="term" value="F:DNA binding"/>
    <property type="evidence" value="ECO:0007669"/>
    <property type="project" value="InterPro"/>
</dbReference>
<evidence type="ECO:0000259" key="2">
    <source>
        <dbReference type="Pfam" id="PF00589"/>
    </source>
</evidence>
<dbReference type="EnsemblMetazoa" id="Aqu2.1.30659_001">
    <property type="protein sequence ID" value="Aqu2.1.30659_001"/>
    <property type="gene ID" value="Aqu2.1.30659"/>
</dbReference>
<accession>A0A1X7UT20</accession>
<dbReference type="Pfam" id="PF00589">
    <property type="entry name" value="Phage_integrase"/>
    <property type="match status" value="1"/>
</dbReference>
<feature type="domain" description="Tyr recombinase" evidence="2">
    <location>
        <begin position="48"/>
        <end position="141"/>
    </location>
</feature>
<dbReference type="GO" id="GO:0015074">
    <property type="term" value="P:DNA integration"/>
    <property type="evidence" value="ECO:0007669"/>
    <property type="project" value="InterPro"/>
</dbReference>
<proteinExistence type="predicted"/>
<dbReference type="Gene3D" id="1.10.443.10">
    <property type="entry name" value="Intergrase catalytic core"/>
    <property type="match status" value="1"/>
</dbReference>
<protein>
    <recommendedName>
        <fullName evidence="2">Tyr recombinase domain-containing protein</fullName>
    </recommendedName>
</protein>